<dbReference type="InterPro" id="IPR035901">
    <property type="entry name" value="GIY-YIG_endonuc_sf"/>
</dbReference>
<dbReference type="EMBL" id="CM004482">
    <property type="protein sequence ID" value="OCT62685.1"/>
    <property type="molecule type" value="Genomic_DNA"/>
</dbReference>
<accession>A0A974BY92</accession>
<dbReference type="Gene3D" id="3.40.1440.10">
    <property type="entry name" value="GIY-YIG endonuclease"/>
    <property type="match status" value="1"/>
</dbReference>
<evidence type="ECO:0000313" key="1">
    <source>
        <dbReference type="EMBL" id="OCT62685.1"/>
    </source>
</evidence>
<sequence length="109" mass="12711">MRGNKMNLKCYATCDTTGVIYLLKCPCGQVYVGQTIRPVKERIKEHKHFSVNNQNQSQLKWQVLEVVFKPQRGGEMKKLLLQRESVRIKRLNSLVPFGLNEYWSIAPFL</sequence>
<protein>
    <recommendedName>
        <fullName evidence="3">GIY-YIG domain-containing protein</fullName>
    </recommendedName>
</protein>
<name>A0A974BY92_XENLA</name>
<evidence type="ECO:0008006" key="3">
    <source>
        <dbReference type="Google" id="ProtNLM"/>
    </source>
</evidence>
<dbReference type="SUPFAM" id="SSF82771">
    <property type="entry name" value="GIY-YIG endonuclease"/>
    <property type="match status" value="1"/>
</dbReference>
<evidence type="ECO:0000313" key="2">
    <source>
        <dbReference type="Proteomes" id="UP000694892"/>
    </source>
</evidence>
<dbReference type="PANTHER" id="PTHR21301">
    <property type="entry name" value="REVERSE TRANSCRIPTASE"/>
    <property type="match status" value="1"/>
</dbReference>
<dbReference type="PANTHER" id="PTHR21301:SF12">
    <property type="match status" value="1"/>
</dbReference>
<dbReference type="Proteomes" id="UP000694892">
    <property type="component" value="Chromosome 9_10L"/>
</dbReference>
<dbReference type="AlphaFoldDB" id="A0A974BY92"/>
<organism evidence="1 2">
    <name type="scientific">Xenopus laevis</name>
    <name type="common">African clawed frog</name>
    <dbReference type="NCBI Taxonomy" id="8355"/>
    <lineage>
        <taxon>Eukaryota</taxon>
        <taxon>Metazoa</taxon>
        <taxon>Chordata</taxon>
        <taxon>Craniata</taxon>
        <taxon>Vertebrata</taxon>
        <taxon>Euteleostomi</taxon>
        <taxon>Amphibia</taxon>
        <taxon>Batrachia</taxon>
        <taxon>Anura</taxon>
        <taxon>Pipoidea</taxon>
        <taxon>Pipidae</taxon>
        <taxon>Xenopodinae</taxon>
        <taxon>Xenopus</taxon>
        <taxon>Xenopus</taxon>
    </lineage>
</organism>
<reference evidence="2" key="1">
    <citation type="journal article" date="2016" name="Nature">
        <title>Genome evolution in the allotetraploid frog Xenopus laevis.</title>
        <authorList>
            <person name="Session A.M."/>
            <person name="Uno Y."/>
            <person name="Kwon T."/>
            <person name="Chapman J.A."/>
            <person name="Toyoda A."/>
            <person name="Takahashi S."/>
            <person name="Fukui A."/>
            <person name="Hikosaka A."/>
            <person name="Suzuki A."/>
            <person name="Kondo M."/>
            <person name="van Heeringen S.J."/>
            <person name="Quigley I."/>
            <person name="Heinz S."/>
            <person name="Ogino H."/>
            <person name="Ochi H."/>
            <person name="Hellsten U."/>
            <person name="Lyons J.B."/>
            <person name="Simakov O."/>
            <person name="Putnam N."/>
            <person name="Stites J."/>
            <person name="Kuroki Y."/>
            <person name="Tanaka T."/>
            <person name="Michiue T."/>
            <person name="Watanabe M."/>
            <person name="Bogdanovic O."/>
            <person name="Lister R."/>
            <person name="Georgiou G."/>
            <person name="Paranjpe S.S."/>
            <person name="van Kruijsbergen I."/>
            <person name="Shu S."/>
            <person name="Carlson J."/>
            <person name="Kinoshita T."/>
            <person name="Ohta Y."/>
            <person name="Mawaribuchi S."/>
            <person name="Jenkins J."/>
            <person name="Grimwood J."/>
            <person name="Schmutz J."/>
            <person name="Mitros T."/>
            <person name="Mozaffari S.V."/>
            <person name="Suzuki Y."/>
            <person name="Haramoto Y."/>
            <person name="Yamamoto T.S."/>
            <person name="Takagi C."/>
            <person name="Heald R."/>
            <person name="Miller K."/>
            <person name="Haudenschild C."/>
            <person name="Kitzman J."/>
            <person name="Nakayama T."/>
            <person name="Izutsu Y."/>
            <person name="Robert J."/>
            <person name="Fortriede J."/>
            <person name="Burns K."/>
            <person name="Lotay V."/>
            <person name="Karimi K."/>
            <person name="Yasuoka Y."/>
            <person name="Dichmann D.S."/>
            <person name="Flajnik M.F."/>
            <person name="Houston D.W."/>
            <person name="Shendure J."/>
            <person name="DuPasquier L."/>
            <person name="Vize P.D."/>
            <person name="Zorn A.M."/>
            <person name="Ito M."/>
            <person name="Marcotte E.M."/>
            <person name="Wallingford J.B."/>
            <person name="Ito Y."/>
            <person name="Asashima M."/>
            <person name="Ueno N."/>
            <person name="Matsuda Y."/>
            <person name="Veenstra G.J."/>
            <person name="Fujiyama A."/>
            <person name="Harland R.M."/>
            <person name="Taira M."/>
            <person name="Rokhsar D.S."/>
        </authorList>
    </citation>
    <scope>NUCLEOTIDE SEQUENCE [LARGE SCALE GENOMIC DNA]</scope>
    <source>
        <strain evidence="2">J</strain>
    </source>
</reference>
<proteinExistence type="predicted"/>
<gene>
    <name evidence="1" type="ORF">XELAEV_18043773mg</name>
</gene>